<dbReference type="GO" id="GO:0000731">
    <property type="term" value="P:DNA synthesis involved in DNA repair"/>
    <property type="evidence" value="ECO:0007669"/>
    <property type="project" value="TreeGrafter"/>
</dbReference>
<evidence type="ECO:0000259" key="11">
    <source>
        <dbReference type="Pfam" id="PF02463"/>
    </source>
</evidence>
<dbReference type="PANTHER" id="PTHR32182">
    <property type="entry name" value="DNA REPLICATION AND REPAIR PROTEIN RECF"/>
    <property type="match status" value="1"/>
</dbReference>
<evidence type="ECO:0000256" key="2">
    <source>
        <dbReference type="ARBA" id="ARBA00008016"/>
    </source>
</evidence>
<keyword evidence="4 9" id="KW-0963">Cytoplasm</keyword>
<sequence length="363" mass="40895">MYVTEIFVADYRNLKSQTVAPRQGLNVFMGDNAQGKTNLVESVCLCCLGKSPRTGRDADLIAWGKKQAFVRVKYVCRYGEGEISIRLAEGMRKQISVNSVPVAKTGDLMGYLNCVYFSPDEIKIISQSPSERRRFMDMDLCQTDKNYFYSLVRHNKALAQRNNLLKKCASFEEAKQQLFMWDGIIAAEGAKIVVRRKEFCARLKPLAQKAHSKLTLEEDLQIDYVTAIEGNSVKEAEACYLELLQKNAEKDFRLRHTTVGCQRDDVAFSVNGTDVRQFGSQGQLRTTALSLKLAELALFRKIKGEYPVLILDDVLSELDADRQKRLLNFDDRLQILLTTATPVNKKEGATFFSVAGGTVSVQK</sequence>
<dbReference type="InterPro" id="IPR018078">
    <property type="entry name" value="DNA-binding_RecF_CS"/>
</dbReference>
<comment type="similarity">
    <text evidence="2 9 10">Belongs to the RecF family.</text>
</comment>
<keyword evidence="8 9" id="KW-0238">DNA-binding</keyword>
<dbReference type="EMBL" id="DVOC01000043">
    <property type="protein sequence ID" value="HIU90835.1"/>
    <property type="molecule type" value="Genomic_DNA"/>
</dbReference>
<evidence type="ECO:0000256" key="10">
    <source>
        <dbReference type="RuleBase" id="RU000578"/>
    </source>
</evidence>
<dbReference type="GO" id="GO:0006260">
    <property type="term" value="P:DNA replication"/>
    <property type="evidence" value="ECO:0007669"/>
    <property type="project" value="UniProtKB-UniRule"/>
</dbReference>
<evidence type="ECO:0000256" key="8">
    <source>
        <dbReference type="ARBA" id="ARBA00023125"/>
    </source>
</evidence>
<dbReference type="GO" id="GO:0009432">
    <property type="term" value="P:SOS response"/>
    <property type="evidence" value="ECO:0007669"/>
    <property type="project" value="UniProtKB-UniRule"/>
</dbReference>
<dbReference type="SUPFAM" id="SSF52540">
    <property type="entry name" value="P-loop containing nucleoside triphosphate hydrolases"/>
    <property type="match status" value="1"/>
</dbReference>
<dbReference type="GO" id="GO:0006302">
    <property type="term" value="P:double-strand break repair"/>
    <property type="evidence" value="ECO:0007669"/>
    <property type="project" value="TreeGrafter"/>
</dbReference>
<gene>
    <name evidence="9 12" type="primary">recF</name>
    <name evidence="12" type="ORF">IAC72_02320</name>
</gene>
<name>A0A9D1SPP8_9BACT</name>
<dbReference type="PROSITE" id="PS00618">
    <property type="entry name" value="RECF_2"/>
    <property type="match status" value="1"/>
</dbReference>
<keyword evidence="6 9" id="KW-0547">Nucleotide-binding</keyword>
<evidence type="ECO:0000313" key="13">
    <source>
        <dbReference type="Proteomes" id="UP000886852"/>
    </source>
</evidence>
<evidence type="ECO:0000313" key="12">
    <source>
        <dbReference type="EMBL" id="HIU90835.1"/>
    </source>
</evidence>
<dbReference type="InterPro" id="IPR027417">
    <property type="entry name" value="P-loop_NTPase"/>
</dbReference>
<organism evidence="12 13">
    <name type="scientific">Candidatus Fimimonas merdipullorum</name>
    <dbReference type="NCBI Taxonomy" id="2840822"/>
    <lineage>
        <taxon>Bacteria</taxon>
        <taxon>Pseudomonadati</taxon>
        <taxon>Myxococcota</taxon>
        <taxon>Myxococcia</taxon>
        <taxon>Myxococcales</taxon>
        <taxon>Cystobacterineae</taxon>
        <taxon>Myxococcaceae</taxon>
        <taxon>Myxococcaceae incertae sedis</taxon>
        <taxon>Candidatus Fimimonas</taxon>
    </lineage>
</organism>
<dbReference type="GO" id="GO:0005524">
    <property type="term" value="F:ATP binding"/>
    <property type="evidence" value="ECO:0007669"/>
    <property type="project" value="UniProtKB-UniRule"/>
</dbReference>
<evidence type="ECO:0000256" key="5">
    <source>
        <dbReference type="ARBA" id="ARBA00022705"/>
    </source>
</evidence>
<proteinExistence type="inferred from homology"/>
<evidence type="ECO:0000256" key="9">
    <source>
        <dbReference type="HAMAP-Rule" id="MF_00365"/>
    </source>
</evidence>
<evidence type="ECO:0000256" key="7">
    <source>
        <dbReference type="ARBA" id="ARBA00022840"/>
    </source>
</evidence>
<dbReference type="PANTHER" id="PTHR32182:SF0">
    <property type="entry name" value="DNA REPLICATION AND REPAIR PROTEIN RECF"/>
    <property type="match status" value="1"/>
</dbReference>
<comment type="subcellular location">
    <subcellularLocation>
        <location evidence="1 9 10">Cytoplasm</location>
    </subcellularLocation>
</comment>
<evidence type="ECO:0000256" key="4">
    <source>
        <dbReference type="ARBA" id="ARBA00022490"/>
    </source>
</evidence>
<dbReference type="InterPro" id="IPR003395">
    <property type="entry name" value="RecF/RecN/SMC_N"/>
</dbReference>
<dbReference type="Pfam" id="PF02463">
    <property type="entry name" value="SMC_N"/>
    <property type="match status" value="1"/>
</dbReference>
<dbReference type="Gene3D" id="1.20.1050.90">
    <property type="entry name" value="RecF/RecN/SMC, N-terminal domain"/>
    <property type="match status" value="1"/>
</dbReference>
<comment type="function">
    <text evidence="9 10">The RecF protein is involved in DNA metabolism; it is required for DNA replication and normal SOS inducibility. RecF binds preferentially to single-stranded, linear DNA. It also seems to bind ATP.</text>
</comment>
<evidence type="ECO:0000256" key="1">
    <source>
        <dbReference type="ARBA" id="ARBA00004496"/>
    </source>
</evidence>
<feature type="domain" description="RecF/RecN/SMC N-terminal" evidence="11">
    <location>
        <begin position="2"/>
        <end position="341"/>
    </location>
</feature>
<evidence type="ECO:0000256" key="6">
    <source>
        <dbReference type="ARBA" id="ARBA00022741"/>
    </source>
</evidence>
<keyword evidence="9 10" id="KW-0227">DNA damage</keyword>
<feature type="binding site" evidence="9">
    <location>
        <begin position="30"/>
        <end position="37"/>
    </location>
    <ligand>
        <name>ATP</name>
        <dbReference type="ChEBI" id="CHEBI:30616"/>
    </ligand>
</feature>
<keyword evidence="9 10" id="KW-0234">DNA repair</keyword>
<dbReference type="Proteomes" id="UP000886852">
    <property type="component" value="Unassembled WGS sequence"/>
</dbReference>
<dbReference type="Gene3D" id="3.40.50.300">
    <property type="entry name" value="P-loop containing nucleotide triphosphate hydrolases"/>
    <property type="match status" value="1"/>
</dbReference>
<keyword evidence="5 9" id="KW-0235">DNA replication</keyword>
<dbReference type="GO" id="GO:0005737">
    <property type="term" value="C:cytoplasm"/>
    <property type="evidence" value="ECO:0007669"/>
    <property type="project" value="UniProtKB-SubCell"/>
</dbReference>
<comment type="caution">
    <text evidence="12">The sequence shown here is derived from an EMBL/GenBank/DDBJ whole genome shotgun (WGS) entry which is preliminary data.</text>
</comment>
<dbReference type="AlphaFoldDB" id="A0A9D1SPP8"/>
<evidence type="ECO:0000256" key="3">
    <source>
        <dbReference type="ARBA" id="ARBA00020170"/>
    </source>
</evidence>
<dbReference type="GO" id="GO:0003697">
    <property type="term" value="F:single-stranded DNA binding"/>
    <property type="evidence" value="ECO:0007669"/>
    <property type="project" value="UniProtKB-UniRule"/>
</dbReference>
<reference evidence="12" key="1">
    <citation type="submission" date="2020-10" db="EMBL/GenBank/DDBJ databases">
        <authorList>
            <person name="Gilroy R."/>
        </authorList>
    </citation>
    <scope>NUCLEOTIDE SEQUENCE</scope>
    <source>
        <strain evidence="12">ChiHjej12B11-7776</strain>
    </source>
</reference>
<keyword evidence="7 9" id="KW-0067">ATP-binding</keyword>
<dbReference type="InterPro" id="IPR042174">
    <property type="entry name" value="RecF_2"/>
</dbReference>
<protein>
    <recommendedName>
        <fullName evidence="3 9">DNA replication and repair protein RecF</fullName>
    </recommendedName>
</protein>
<dbReference type="InterPro" id="IPR001238">
    <property type="entry name" value="DNA-binding_RecF"/>
</dbReference>
<reference evidence="12" key="2">
    <citation type="journal article" date="2021" name="PeerJ">
        <title>Extensive microbial diversity within the chicken gut microbiome revealed by metagenomics and culture.</title>
        <authorList>
            <person name="Gilroy R."/>
            <person name="Ravi A."/>
            <person name="Getino M."/>
            <person name="Pursley I."/>
            <person name="Horton D.L."/>
            <person name="Alikhan N.F."/>
            <person name="Baker D."/>
            <person name="Gharbi K."/>
            <person name="Hall N."/>
            <person name="Watson M."/>
            <person name="Adriaenssens E.M."/>
            <person name="Foster-Nyarko E."/>
            <person name="Jarju S."/>
            <person name="Secka A."/>
            <person name="Antonio M."/>
            <person name="Oren A."/>
            <person name="Chaudhuri R.R."/>
            <person name="La Ragione R."/>
            <person name="Hildebrand F."/>
            <person name="Pallen M.J."/>
        </authorList>
    </citation>
    <scope>NUCLEOTIDE SEQUENCE</scope>
    <source>
        <strain evidence="12">ChiHjej12B11-7776</strain>
    </source>
</reference>
<dbReference type="NCBIfam" id="TIGR00611">
    <property type="entry name" value="recf"/>
    <property type="match status" value="1"/>
</dbReference>
<accession>A0A9D1SPP8</accession>
<keyword evidence="9 10" id="KW-0742">SOS response</keyword>
<dbReference type="HAMAP" id="MF_00365">
    <property type="entry name" value="RecF"/>
    <property type="match status" value="1"/>
</dbReference>